<evidence type="ECO:0000256" key="2">
    <source>
        <dbReference type="ARBA" id="ARBA00022980"/>
    </source>
</evidence>
<protein>
    <recommendedName>
        <fullName evidence="7">Ribosomal protein S19/S15</fullName>
    </recommendedName>
</protein>
<keyword evidence="6" id="KW-1185">Reference proteome</keyword>
<accession>A0A409W7A1</accession>
<dbReference type="PANTHER" id="PTHR11880:SF8">
    <property type="entry name" value="SMALL RIBOSOMAL SUBUNIT PROTEIN US19M"/>
    <property type="match status" value="1"/>
</dbReference>
<organism evidence="5 6">
    <name type="scientific">Gymnopilus dilepis</name>
    <dbReference type="NCBI Taxonomy" id="231916"/>
    <lineage>
        <taxon>Eukaryota</taxon>
        <taxon>Fungi</taxon>
        <taxon>Dikarya</taxon>
        <taxon>Basidiomycota</taxon>
        <taxon>Agaricomycotina</taxon>
        <taxon>Agaricomycetes</taxon>
        <taxon>Agaricomycetidae</taxon>
        <taxon>Agaricales</taxon>
        <taxon>Agaricineae</taxon>
        <taxon>Hymenogastraceae</taxon>
        <taxon>Gymnopilus</taxon>
    </lineage>
</organism>
<dbReference type="GO" id="GO:0003735">
    <property type="term" value="F:structural constituent of ribosome"/>
    <property type="evidence" value="ECO:0007669"/>
    <property type="project" value="InterPro"/>
</dbReference>
<dbReference type="GO" id="GO:0000028">
    <property type="term" value="P:ribosomal small subunit assembly"/>
    <property type="evidence" value="ECO:0007669"/>
    <property type="project" value="TreeGrafter"/>
</dbReference>
<gene>
    <name evidence="5" type="ORF">CVT26_000684</name>
</gene>
<dbReference type="AlphaFoldDB" id="A0A409W7A1"/>
<dbReference type="Proteomes" id="UP000284706">
    <property type="component" value="Unassembled WGS sequence"/>
</dbReference>
<comment type="similarity">
    <text evidence="1 4">Belongs to the universal ribosomal protein uS19 family.</text>
</comment>
<evidence type="ECO:0000313" key="6">
    <source>
        <dbReference type="Proteomes" id="UP000284706"/>
    </source>
</evidence>
<dbReference type="HAMAP" id="MF_00531">
    <property type="entry name" value="Ribosomal_uS19"/>
    <property type="match status" value="1"/>
</dbReference>
<dbReference type="PIRSF" id="PIRSF002144">
    <property type="entry name" value="Ribosomal_S19"/>
    <property type="match status" value="1"/>
</dbReference>
<evidence type="ECO:0000256" key="4">
    <source>
        <dbReference type="RuleBase" id="RU003485"/>
    </source>
</evidence>
<dbReference type="OrthoDB" id="2043at2759"/>
<keyword evidence="2 4" id="KW-0689">Ribosomal protein</keyword>
<dbReference type="SUPFAM" id="SSF54570">
    <property type="entry name" value="Ribosomal protein S19"/>
    <property type="match status" value="1"/>
</dbReference>
<dbReference type="GO" id="GO:0005763">
    <property type="term" value="C:mitochondrial small ribosomal subunit"/>
    <property type="evidence" value="ECO:0007669"/>
    <property type="project" value="TreeGrafter"/>
</dbReference>
<dbReference type="PROSITE" id="PS00323">
    <property type="entry name" value="RIBOSOMAL_S19"/>
    <property type="match status" value="1"/>
</dbReference>
<keyword evidence="3 4" id="KW-0687">Ribonucleoprotein</keyword>
<evidence type="ECO:0008006" key="7">
    <source>
        <dbReference type="Google" id="ProtNLM"/>
    </source>
</evidence>
<sequence length="93" mass="10637">MRPSQILLKSGRSAWKGPYFIPFKNLRDALVNHESMKTQARGCTILPNFVGVRFSVHNGRDYIPVLVTQDMVGHKLGEFAVTKKRFTFRATKK</sequence>
<dbReference type="STRING" id="231916.A0A409W7A1"/>
<dbReference type="InParanoid" id="A0A409W7A1"/>
<dbReference type="Pfam" id="PF00203">
    <property type="entry name" value="Ribosomal_S19"/>
    <property type="match status" value="1"/>
</dbReference>
<dbReference type="PANTHER" id="PTHR11880">
    <property type="entry name" value="RIBOSOMAL PROTEIN S19P FAMILY MEMBER"/>
    <property type="match status" value="1"/>
</dbReference>
<dbReference type="InterPro" id="IPR020934">
    <property type="entry name" value="Ribosomal_uS19_CS"/>
</dbReference>
<comment type="caution">
    <text evidence="5">The sequence shown here is derived from an EMBL/GenBank/DDBJ whole genome shotgun (WGS) entry which is preliminary data.</text>
</comment>
<dbReference type="FunCoup" id="A0A409W7A1">
    <property type="interactions" value="26"/>
</dbReference>
<dbReference type="InterPro" id="IPR002222">
    <property type="entry name" value="Ribosomal_uS19"/>
</dbReference>
<name>A0A409W7A1_9AGAR</name>
<dbReference type="GO" id="GO:0003723">
    <property type="term" value="F:RNA binding"/>
    <property type="evidence" value="ECO:0007669"/>
    <property type="project" value="InterPro"/>
</dbReference>
<evidence type="ECO:0000256" key="1">
    <source>
        <dbReference type="ARBA" id="ARBA00007345"/>
    </source>
</evidence>
<dbReference type="GO" id="GO:0006412">
    <property type="term" value="P:translation"/>
    <property type="evidence" value="ECO:0007669"/>
    <property type="project" value="InterPro"/>
</dbReference>
<evidence type="ECO:0000313" key="5">
    <source>
        <dbReference type="EMBL" id="PPQ74382.1"/>
    </source>
</evidence>
<proteinExistence type="inferred from homology"/>
<dbReference type="Gene3D" id="3.30.860.10">
    <property type="entry name" value="30s Ribosomal Protein S19, Chain A"/>
    <property type="match status" value="1"/>
</dbReference>
<dbReference type="EMBL" id="NHYE01005344">
    <property type="protein sequence ID" value="PPQ74382.1"/>
    <property type="molecule type" value="Genomic_DNA"/>
</dbReference>
<dbReference type="InterPro" id="IPR023575">
    <property type="entry name" value="Ribosomal_uS19_SF"/>
</dbReference>
<dbReference type="PRINTS" id="PR00975">
    <property type="entry name" value="RIBOSOMALS19"/>
</dbReference>
<evidence type="ECO:0000256" key="3">
    <source>
        <dbReference type="ARBA" id="ARBA00023274"/>
    </source>
</evidence>
<reference evidence="5 6" key="1">
    <citation type="journal article" date="2018" name="Evol. Lett.">
        <title>Horizontal gene cluster transfer increased hallucinogenic mushroom diversity.</title>
        <authorList>
            <person name="Reynolds H.T."/>
            <person name="Vijayakumar V."/>
            <person name="Gluck-Thaler E."/>
            <person name="Korotkin H.B."/>
            <person name="Matheny P.B."/>
            <person name="Slot J.C."/>
        </authorList>
    </citation>
    <scope>NUCLEOTIDE SEQUENCE [LARGE SCALE GENOMIC DNA]</scope>
    <source>
        <strain evidence="5 6">SRW20</strain>
    </source>
</reference>